<dbReference type="GO" id="GO:0004100">
    <property type="term" value="F:chitin synthase activity"/>
    <property type="evidence" value="ECO:0007669"/>
    <property type="project" value="UniProtKB-EC"/>
</dbReference>
<keyword evidence="5 8" id="KW-1133">Transmembrane helix</keyword>
<dbReference type="Pfam" id="PF01644">
    <property type="entry name" value="Chitin_synth_1"/>
    <property type="match status" value="1"/>
</dbReference>
<evidence type="ECO:0000256" key="1">
    <source>
        <dbReference type="ARBA" id="ARBA00004141"/>
    </source>
</evidence>
<evidence type="ECO:0000256" key="7">
    <source>
        <dbReference type="SAM" id="MobiDB-lite"/>
    </source>
</evidence>
<keyword evidence="3" id="KW-0808">Transferase</keyword>
<dbReference type="AlphaFoldDB" id="A0A0G4I6F6"/>
<feature type="region of interest" description="Disordered" evidence="7">
    <location>
        <begin position="938"/>
        <end position="1007"/>
    </location>
</feature>
<feature type="transmembrane region" description="Helical" evidence="8">
    <location>
        <begin position="680"/>
        <end position="704"/>
    </location>
</feature>
<reference evidence="9" key="1">
    <citation type="submission" date="2014-11" db="EMBL/GenBank/DDBJ databases">
        <authorList>
            <person name="Otto D Thomas"/>
            <person name="Naeem Raeece"/>
        </authorList>
    </citation>
    <scope>NUCLEOTIDE SEQUENCE</scope>
</reference>
<dbReference type="InterPro" id="IPR029044">
    <property type="entry name" value="Nucleotide-diphossugar_trans"/>
</dbReference>
<feature type="transmembrane region" description="Helical" evidence="8">
    <location>
        <begin position="601"/>
        <end position="621"/>
    </location>
</feature>
<evidence type="ECO:0000256" key="4">
    <source>
        <dbReference type="ARBA" id="ARBA00022692"/>
    </source>
</evidence>
<keyword evidence="6 8" id="KW-0472">Membrane</keyword>
<feature type="region of interest" description="Disordered" evidence="7">
    <location>
        <begin position="1"/>
        <end position="95"/>
    </location>
</feature>
<feature type="compositionally biased region" description="Basic and acidic residues" evidence="7">
    <location>
        <begin position="1065"/>
        <end position="1076"/>
    </location>
</feature>
<comment type="subcellular location">
    <subcellularLocation>
        <location evidence="1">Membrane</location>
        <topology evidence="1">Multi-pass membrane protein</topology>
    </subcellularLocation>
</comment>
<dbReference type="GO" id="GO:0016020">
    <property type="term" value="C:membrane"/>
    <property type="evidence" value="ECO:0007669"/>
    <property type="project" value="UniProtKB-SubCell"/>
</dbReference>
<feature type="transmembrane region" description="Helical" evidence="8">
    <location>
        <begin position="854"/>
        <end position="877"/>
    </location>
</feature>
<feature type="transmembrane region" description="Helical" evidence="8">
    <location>
        <begin position="772"/>
        <end position="792"/>
    </location>
</feature>
<feature type="region of interest" description="Disordered" evidence="7">
    <location>
        <begin position="1039"/>
        <end position="1076"/>
    </location>
</feature>
<evidence type="ECO:0000313" key="9">
    <source>
        <dbReference type="EMBL" id="CEM52620.1"/>
    </source>
</evidence>
<dbReference type="GO" id="GO:0006031">
    <property type="term" value="P:chitin biosynthetic process"/>
    <property type="evidence" value="ECO:0007669"/>
    <property type="project" value="TreeGrafter"/>
</dbReference>
<evidence type="ECO:0000256" key="6">
    <source>
        <dbReference type="ARBA" id="ARBA00023136"/>
    </source>
</evidence>
<dbReference type="EC" id="2.4.1.16" evidence="2"/>
<dbReference type="VEuPathDB" id="CryptoDB:Cvel_11400"/>
<feature type="transmembrane region" description="Helical" evidence="8">
    <location>
        <begin position="710"/>
        <end position="730"/>
    </location>
</feature>
<feature type="transmembrane region" description="Helical" evidence="8">
    <location>
        <begin position="827"/>
        <end position="848"/>
    </location>
</feature>
<proteinExistence type="predicted"/>
<keyword evidence="4 8" id="KW-0812">Transmembrane</keyword>
<feature type="region of interest" description="Disordered" evidence="7">
    <location>
        <begin position="108"/>
        <end position="160"/>
    </location>
</feature>
<evidence type="ECO:0000256" key="3">
    <source>
        <dbReference type="ARBA" id="ARBA00022676"/>
    </source>
</evidence>
<accession>A0A0G4I6F6</accession>
<feature type="compositionally biased region" description="Basic residues" evidence="7">
    <location>
        <begin position="961"/>
        <end position="970"/>
    </location>
</feature>
<feature type="compositionally biased region" description="Basic and acidic residues" evidence="7">
    <location>
        <begin position="21"/>
        <end position="38"/>
    </location>
</feature>
<dbReference type="PANTHER" id="PTHR22914">
    <property type="entry name" value="CHITIN SYNTHASE"/>
    <property type="match status" value="1"/>
</dbReference>
<dbReference type="InterPro" id="IPR004835">
    <property type="entry name" value="Chitin_synth"/>
</dbReference>
<dbReference type="PANTHER" id="PTHR22914:SF41">
    <property type="entry name" value="CHITIN SYNTHASE 7"/>
    <property type="match status" value="1"/>
</dbReference>
<evidence type="ECO:0000256" key="8">
    <source>
        <dbReference type="SAM" id="Phobius"/>
    </source>
</evidence>
<dbReference type="SUPFAM" id="SSF53448">
    <property type="entry name" value="Nucleotide-diphospho-sugar transferases"/>
    <property type="match status" value="1"/>
</dbReference>
<feature type="compositionally biased region" description="Acidic residues" evidence="7">
    <location>
        <begin position="133"/>
        <end position="145"/>
    </location>
</feature>
<name>A0A0G4I6F6_9ALVE</name>
<protein>
    <recommendedName>
        <fullName evidence="2">chitin synthase</fullName>
        <ecNumber evidence="2">2.4.1.16</ecNumber>
    </recommendedName>
</protein>
<dbReference type="GO" id="GO:0071944">
    <property type="term" value="C:cell periphery"/>
    <property type="evidence" value="ECO:0007669"/>
    <property type="project" value="TreeGrafter"/>
</dbReference>
<evidence type="ECO:0000256" key="5">
    <source>
        <dbReference type="ARBA" id="ARBA00022989"/>
    </source>
</evidence>
<keyword evidence="3" id="KW-0328">Glycosyltransferase</keyword>
<feature type="transmembrane region" description="Helical" evidence="8">
    <location>
        <begin position="653"/>
        <end position="673"/>
    </location>
</feature>
<evidence type="ECO:0000256" key="2">
    <source>
        <dbReference type="ARBA" id="ARBA00012543"/>
    </source>
</evidence>
<feature type="transmembrane region" description="Helical" evidence="8">
    <location>
        <begin position="742"/>
        <end position="760"/>
    </location>
</feature>
<feature type="compositionally biased region" description="Polar residues" evidence="7">
    <location>
        <begin position="40"/>
        <end position="58"/>
    </location>
</feature>
<sequence>MRAALPRQKTGDAVSVAAPNTERDENALQRHMMMEEGRTGTASLSASGQLQQRRSLTFQVEELEDLIPQSDSEERDKQHPTARGRPTPARGNRIVAVRENSQVGVGFRDYSAEEEEGRWGSQERNGGGTVGEGDGEGEREEEGEEVSPLPSTTVQGQRVKPQDLRVWLPSEAGAPGHPELFSFMRGRSMSIPKSHRGGFSPGAATRRQSIRTLIAPAESQRLQFKRFEGAEHTRPQEDTLYFLDEPIEYPPGHVPLGVLFPFYNEEAEELQASLQSLATEVETMGDLEELDATFQVCLVMDGWNAAAESMRKWLKEEIFPARLQENPSKPWWREIEECASPKATFTVCRVLSPSEKGALTTAARMNFFAAGQANGLAMHLLGSQYEGAVPTDVGNDKWLHLTLLVKKDNRRKHNSHEWFLSPFCQEYNVNFAVLCDTGVLFGRQSVLHLVRHLEKHESSVGVTGRQRIMTARQQFGRADRGMGWLWRSVQLAEYEMTVSCFMGFYSLIGALPVIPGPCGIYRIKDLEKSGTLKLYFDTVNAHTMQSGLVLSNAKLAEDRILAIAAALTSANEKRTRLVPEACFYNDAEVDSQRYLLQRRRWINGDLMLLVWMLFVKPSFVLQAQGGTFAWRWSVYLIFLLRFFQMLATVLSPAMFAILLYVAALQVVSLDILGLPSDLHFWLALGVSLLYVVLSLVSLVTALFVKWVPALFFGYLLFGMFAMCLFIGVAFSNGWNPVTSAAVDSVAWVAFLLPFFVLLTSSLESFCRVMLNIVQYILCLPLTINYFAVYAFARTSDLSWGNRPAAKREEEGEAAAEERKLKKQFHRIGVSIAMGVLFLNLGAFAGLLLNDVARYIIFLFAGFTAVLPVTGTLIFNLWRLFIHMKRCCCGKQALNRKIMRNRHERLELELQKSATELKRSHKELLEAVASMKEDLQEQISELQQSLETKGSNQNHRSPPPQMRHHQPRHSARWKEVGFPDRVPPGYGQWRRPLYGPQAGRRPSQDSQQYHPNYFYFADEGGRFGPAGGFYSGPLSGSDGFRSPTGTARGYAHTHRHAARAGPQGLSREKEKSGCLMG</sequence>
<dbReference type="EMBL" id="CDMZ01005307">
    <property type="protein sequence ID" value="CEM52620.1"/>
    <property type="molecule type" value="Genomic_DNA"/>
</dbReference>
<gene>
    <name evidence="9" type="ORF">Cvel_11400</name>
</gene>
<dbReference type="PhylomeDB" id="A0A0G4I6F6"/>
<organism evidence="9">
    <name type="scientific">Chromera velia CCMP2878</name>
    <dbReference type="NCBI Taxonomy" id="1169474"/>
    <lineage>
        <taxon>Eukaryota</taxon>
        <taxon>Sar</taxon>
        <taxon>Alveolata</taxon>
        <taxon>Colpodellida</taxon>
        <taxon>Chromeraceae</taxon>
        <taxon>Chromera</taxon>
    </lineage>
</organism>